<dbReference type="GO" id="GO:0008483">
    <property type="term" value="F:transaminase activity"/>
    <property type="evidence" value="ECO:0007669"/>
    <property type="project" value="UniProtKB-KW"/>
</dbReference>
<dbReference type="InterPro" id="IPR015422">
    <property type="entry name" value="PyrdxlP-dep_Trfase_small"/>
</dbReference>
<evidence type="ECO:0000256" key="1">
    <source>
        <dbReference type="ARBA" id="ARBA00001933"/>
    </source>
</evidence>
<evidence type="ECO:0000313" key="9">
    <source>
        <dbReference type="EMBL" id="EPS71467.1"/>
    </source>
</evidence>
<dbReference type="InterPro" id="IPR004839">
    <property type="entry name" value="Aminotransferase_I/II_large"/>
</dbReference>
<dbReference type="OrthoDB" id="6752799at2759"/>
<dbReference type="InterPro" id="IPR015424">
    <property type="entry name" value="PyrdxlP-dep_Trfase"/>
</dbReference>
<name>S8EFR1_9LAMI</name>
<dbReference type="AlphaFoldDB" id="S8EFR1"/>
<comment type="cofactor">
    <cofactor evidence="1">
        <name>pyridoxal 5'-phosphate</name>
        <dbReference type="ChEBI" id="CHEBI:597326"/>
    </cofactor>
</comment>
<keyword evidence="4 9" id="KW-0032">Aminotransferase</keyword>
<dbReference type="PRINTS" id="PR00799">
    <property type="entry name" value="TRANSAMINASE"/>
</dbReference>
<comment type="similarity">
    <text evidence="2">Belongs to the class-I pyridoxal-phosphate-dependent aminotransferase family.</text>
</comment>
<dbReference type="InterPro" id="IPR000796">
    <property type="entry name" value="Asp_trans"/>
</dbReference>
<dbReference type="Proteomes" id="UP000015453">
    <property type="component" value="Unassembled WGS sequence"/>
</dbReference>
<dbReference type="InterPro" id="IPR015421">
    <property type="entry name" value="PyrdxlP-dep_Trfase_major"/>
</dbReference>
<reference evidence="9 10" key="1">
    <citation type="journal article" date="2013" name="BMC Genomics">
        <title>The miniature genome of a carnivorous plant Genlisea aurea contains a low number of genes and short non-coding sequences.</title>
        <authorList>
            <person name="Leushkin E.V."/>
            <person name="Sutormin R.A."/>
            <person name="Nabieva E.R."/>
            <person name="Penin A.A."/>
            <person name="Kondrashov A.S."/>
            <person name="Logacheva M.D."/>
        </authorList>
    </citation>
    <scope>NUCLEOTIDE SEQUENCE [LARGE SCALE GENOMIC DNA]</scope>
</reference>
<dbReference type="GO" id="GO:0006520">
    <property type="term" value="P:amino acid metabolic process"/>
    <property type="evidence" value="ECO:0007669"/>
    <property type="project" value="InterPro"/>
</dbReference>
<dbReference type="EMBL" id="AUSU01001247">
    <property type="protein sequence ID" value="EPS71467.1"/>
    <property type="molecule type" value="Genomic_DNA"/>
</dbReference>
<keyword evidence="5 9" id="KW-0808">Transferase</keyword>
<evidence type="ECO:0000256" key="4">
    <source>
        <dbReference type="ARBA" id="ARBA00022576"/>
    </source>
</evidence>
<evidence type="ECO:0000256" key="7">
    <source>
        <dbReference type="ARBA" id="ARBA00049185"/>
    </source>
</evidence>
<dbReference type="SUPFAM" id="SSF53383">
    <property type="entry name" value="PLP-dependent transferases"/>
    <property type="match status" value="1"/>
</dbReference>
<keyword evidence="6" id="KW-0663">Pyridoxal phosphate</keyword>
<gene>
    <name evidence="9" type="ORF">M569_03291</name>
</gene>
<feature type="non-terminal residue" evidence="9">
    <location>
        <position position="1"/>
    </location>
</feature>
<keyword evidence="10" id="KW-1185">Reference proteome</keyword>
<evidence type="ECO:0000259" key="8">
    <source>
        <dbReference type="Pfam" id="PF00155"/>
    </source>
</evidence>
<comment type="catalytic activity">
    <reaction evidence="7">
        <text>L-aspartate + 2-oxoglutarate = oxaloacetate + L-glutamate</text>
        <dbReference type="Rhea" id="RHEA:21824"/>
        <dbReference type="ChEBI" id="CHEBI:16452"/>
        <dbReference type="ChEBI" id="CHEBI:16810"/>
        <dbReference type="ChEBI" id="CHEBI:29985"/>
        <dbReference type="ChEBI" id="CHEBI:29991"/>
        <dbReference type="EC" id="2.6.1.1"/>
    </reaction>
</comment>
<comment type="caution">
    <text evidence="9">The sequence shown here is derived from an EMBL/GenBank/DDBJ whole genome shotgun (WGS) entry which is preliminary data.</text>
</comment>
<feature type="non-terminal residue" evidence="9">
    <location>
        <position position="133"/>
    </location>
</feature>
<evidence type="ECO:0000256" key="6">
    <source>
        <dbReference type="ARBA" id="ARBA00022898"/>
    </source>
</evidence>
<accession>S8EFR1</accession>
<dbReference type="GO" id="GO:0030170">
    <property type="term" value="F:pyridoxal phosphate binding"/>
    <property type="evidence" value="ECO:0007669"/>
    <property type="project" value="InterPro"/>
</dbReference>
<dbReference type="Gene3D" id="3.40.640.10">
    <property type="entry name" value="Type I PLP-dependent aspartate aminotransferase-like (Major domain)"/>
    <property type="match status" value="1"/>
</dbReference>
<evidence type="ECO:0000256" key="2">
    <source>
        <dbReference type="ARBA" id="ARBA00007441"/>
    </source>
</evidence>
<dbReference type="Pfam" id="PF00155">
    <property type="entry name" value="Aminotran_1_2"/>
    <property type="match status" value="1"/>
</dbReference>
<proteinExistence type="inferred from homology"/>
<comment type="subunit">
    <text evidence="3">Homodimer.</text>
</comment>
<dbReference type="PANTHER" id="PTHR11879">
    <property type="entry name" value="ASPARTATE AMINOTRANSFERASE"/>
    <property type="match status" value="1"/>
</dbReference>
<dbReference type="PANTHER" id="PTHR11879:SF46">
    <property type="entry name" value="ASPARTATE AMINOTRANSFERASE, CYTOPLASMIC"/>
    <property type="match status" value="1"/>
</dbReference>
<evidence type="ECO:0000313" key="10">
    <source>
        <dbReference type="Proteomes" id="UP000015453"/>
    </source>
</evidence>
<feature type="domain" description="Aminotransferase class I/classII large" evidence="8">
    <location>
        <begin position="3"/>
        <end position="127"/>
    </location>
</feature>
<evidence type="ECO:0000256" key="5">
    <source>
        <dbReference type="ARBA" id="ARBA00022679"/>
    </source>
</evidence>
<sequence>SACRVRSQIKRIARPMYSNPPVHGARIVANVVGNPDLFKEWKDEMEVMAGRIKSVRKLLYEELSRSDGTGKDWSFILRQIGMFSFTGLNKEQSEKMTGKWHVYMTKDGRISLAGLSSAKCSYLAGAIVDSYHN</sequence>
<organism evidence="9 10">
    <name type="scientific">Genlisea aurea</name>
    <dbReference type="NCBI Taxonomy" id="192259"/>
    <lineage>
        <taxon>Eukaryota</taxon>
        <taxon>Viridiplantae</taxon>
        <taxon>Streptophyta</taxon>
        <taxon>Embryophyta</taxon>
        <taxon>Tracheophyta</taxon>
        <taxon>Spermatophyta</taxon>
        <taxon>Magnoliopsida</taxon>
        <taxon>eudicotyledons</taxon>
        <taxon>Gunneridae</taxon>
        <taxon>Pentapetalae</taxon>
        <taxon>asterids</taxon>
        <taxon>lamiids</taxon>
        <taxon>Lamiales</taxon>
        <taxon>Lentibulariaceae</taxon>
        <taxon>Genlisea</taxon>
    </lineage>
</organism>
<protein>
    <submittedName>
        <fullName evidence="9">Aspartate aminotransferase</fullName>
    </submittedName>
</protein>
<evidence type="ECO:0000256" key="3">
    <source>
        <dbReference type="ARBA" id="ARBA00011738"/>
    </source>
</evidence>
<dbReference type="Gene3D" id="3.90.1150.10">
    <property type="entry name" value="Aspartate Aminotransferase, domain 1"/>
    <property type="match status" value="1"/>
</dbReference>